<dbReference type="EMBL" id="JACBZH010000001">
    <property type="protein sequence ID" value="NYH92980.1"/>
    <property type="molecule type" value="Genomic_DNA"/>
</dbReference>
<comment type="caution">
    <text evidence="7">The sequence shown here is derived from an EMBL/GenBank/DDBJ whole genome shotgun (WGS) entry which is preliminary data.</text>
</comment>
<sequence>MADAGPGDAGPGAGPGAARTRRGRPRDAEVDRRILAAAGETIAAHGYAGLSVDAVAERAGVAKTTLYRRWPTKARLVADLVSRMQDEVPLTETGDVVGDLTRLTAGIAGSLTAAGAPLVADLTASMAHDPDFGETMRARWAQWRRAAVELLGRAAERGVLSPGFDPEVVVDQLAGPLYYRLLFTGDPLTAEYAAALVDAALGAHLRPEGPTSHAR</sequence>
<evidence type="ECO:0000313" key="8">
    <source>
        <dbReference type="Proteomes" id="UP000579605"/>
    </source>
</evidence>
<dbReference type="Pfam" id="PF16859">
    <property type="entry name" value="TetR_C_11"/>
    <property type="match status" value="1"/>
</dbReference>
<dbReference type="SUPFAM" id="SSF48498">
    <property type="entry name" value="Tetracyclin repressor-like, C-terminal domain"/>
    <property type="match status" value="1"/>
</dbReference>
<dbReference type="Gene3D" id="1.10.10.60">
    <property type="entry name" value="Homeodomain-like"/>
    <property type="match status" value="1"/>
</dbReference>
<dbReference type="SUPFAM" id="SSF46689">
    <property type="entry name" value="Homeodomain-like"/>
    <property type="match status" value="1"/>
</dbReference>
<name>A0A852ZVJ2_9ACTN</name>
<keyword evidence="8" id="KW-1185">Reference proteome</keyword>
<feature type="DNA-binding region" description="H-T-H motif" evidence="4">
    <location>
        <begin position="51"/>
        <end position="70"/>
    </location>
</feature>
<dbReference type="RefSeq" id="WP_179790428.1">
    <property type="nucleotide sequence ID" value="NZ_BAAARR010000031.1"/>
</dbReference>
<dbReference type="InterPro" id="IPR023772">
    <property type="entry name" value="DNA-bd_HTH_TetR-type_CS"/>
</dbReference>
<dbReference type="PRINTS" id="PR00455">
    <property type="entry name" value="HTHTETR"/>
</dbReference>
<dbReference type="PANTHER" id="PTHR30055:SF148">
    <property type="entry name" value="TETR-FAMILY TRANSCRIPTIONAL REGULATOR"/>
    <property type="match status" value="1"/>
</dbReference>
<accession>A0A852ZVJ2</accession>
<evidence type="ECO:0000256" key="5">
    <source>
        <dbReference type="SAM" id="MobiDB-lite"/>
    </source>
</evidence>
<keyword evidence="2 4" id="KW-0238">DNA-binding</keyword>
<dbReference type="Proteomes" id="UP000579605">
    <property type="component" value="Unassembled WGS sequence"/>
</dbReference>
<feature type="region of interest" description="Disordered" evidence="5">
    <location>
        <begin position="1"/>
        <end position="28"/>
    </location>
</feature>
<dbReference type="GO" id="GO:0003700">
    <property type="term" value="F:DNA-binding transcription factor activity"/>
    <property type="evidence" value="ECO:0007669"/>
    <property type="project" value="TreeGrafter"/>
</dbReference>
<dbReference type="Pfam" id="PF00440">
    <property type="entry name" value="TetR_N"/>
    <property type="match status" value="1"/>
</dbReference>
<evidence type="ECO:0000313" key="7">
    <source>
        <dbReference type="EMBL" id="NYH92980.1"/>
    </source>
</evidence>
<dbReference type="PANTHER" id="PTHR30055">
    <property type="entry name" value="HTH-TYPE TRANSCRIPTIONAL REGULATOR RUTR"/>
    <property type="match status" value="1"/>
</dbReference>
<proteinExistence type="predicted"/>
<reference evidence="7 8" key="1">
    <citation type="submission" date="2020-07" db="EMBL/GenBank/DDBJ databases">
        <title>Sequencing the genomes of 1000 actinobacteria strains.</title>
        <authorList>
            <person name="Klenk H.-P."/>
        </authorList>
    </citation>
    <scope>NUCLEOTIDE SEQUENCE [LARGE SCALE GENOMIC DNA]</scope>
    <source>
        <strain evidence="7 8">DSM 18448</strain>
    </source>
</reference>
<dbReference type="InterPro" id="IPR001647">
    <property type="entry name" value="HTH_TetR"/>
</dbReference>
<organism evidence="7 8">
    <name type="scientific">Actinopolymorpha rutila</name>
    <dbReference type="NCBI Taxonomy" id="446787"/>
    <lineage>
        <taxon>Bacteria</taxon>
        <taxon>Bacillati</taxon>
        <taxon>Actinomycetota</taxon>
        <taxon>Actinomycetes</taxon>
        <taxon>Propionibacteriales</taxon>
        <taxon>Actinopolymorphaceae</taxon>
        <taxon>Actinopolymorpha</taxon>
    </lineage>
</organism>
<dbReference type="AlphaFoldDB" id="A0A852ZVJ2"/>
<dbReference type="InterPro" id="IPR009057">
    <property type="entry name" value="Homeodomain-like_sf"/>
</dbReference>
<evidence type="ECO:0000256" key="4">
    <source>
        <dbReference type="PROSITE-ProRule" id="PRU00335"/>
    </source>
</evidence>
<dbReference type="PROSITE" id="PS50977">
    <property type="entry name" value="HTH_TETR_2"/>
    <property type="match status" value="1"/>
</dbReference>
<feature type="domain" description="HTH tetR-type" evidence="6">
    <location>
        <begin position="28"/>
        <end position="88"/>
    </location>
</feature>
<dbReference type="InterPro" id="IPR036271">
    <property type="entry name" value="Tet_transcr_reg_TetR-rel_C_sf"/>
</dbReference>
<evidence type="ECO:0000256" key="1">
    <source>
        <dbReference type="ARBA" id="ARBA00023015"/>
    </source>
</evidence>
<dbReference type="InterPro" id="IPR050109">
    <property type="entry name" value="HTH-type_TetR-like_transc_reg"/>
</dbReference>
<keyword evidence="1" id="KW-0805">Transcription regulation</keyword>
<dbReference type="Gene3D" id="1.10.357.10">
    <property type="entry name" value="Tetracycline Repressor, domain 2"/>
    <property type="match status" value="1"/>
</dbReference>
<gene>
    <name evidence="7" type="ORF">F4554_005618</name>
</gene>
<keyword evidence="3" id="KW-0804">Transcription</keyword>
<protein>
    <submittedName>
        <fullName evidence="7">AcrR family transcriptional regulator</fullName>
    </submittedName>
</protein>
<dbReference type="GO" id="GO:0000976">
    <property type="term" value="F:transcription cis-regulatory region binding"/>
    <property type="evidence" value="ECO:0007669"/>
    <property type="project" value="TreeGrafter"/>
</dbReference>
<dbReference type="PROSITE" id="PS01081">
    <property type="entry name" value="HTH_TETR_1"/>
    <property type="match status" value="1"/>
</dbReference>
<dbReference type="InterPro" id="IPR011075">
    <property type="entry name" value="TetR_C"/>
</dbReference>
<evidence type="ECO:0000256" key="3">
    <source>
        <dbReference type="ARBA" id="ARBA00023163"/>
    </source>
</evidence>
<evidence type="ECO:0000259" key="6">
    <source>
        <dbReference type="PROSITE" id="PS50977"/>
    </source>
</evidence>
<evidence type="ECO:0000256" key="2">
    <source>
        <dbReference type="ARBA" id="ARBA00023125"/>
    </source>
</evidence>